<dbReference type="GO" id="GO:0006974">
    <property type="term" value="P:DNA damage response"/>
    <property type="evidence" value="ECO:0007669"/>
    <property type="project" value="TreeGrafter"/>
</dbReference>
<dbReference type="InterPro" id="IPR007488">
    <property type="entry name" value="DUF535"/>
</dbReference>
<keyword evidence="2" id="KW-1185">Reference proteome</keyword>
<reference evidence="2" key="1">
    <citation type="submission" date="2019-11" db="EMBL/GenBank/DDBJ databases">
        <title>Isolation and characterization of two novel species in the genus Thiomicrorhabdus.</title>
        <authorList>
            <person name="Mochizuki J."/>
            <person name="Kojima H."/>
            <person name="Fukui M."/>
        </authorList>
    </citation>
    <scope>NUCLEOTIDE SEQUENCE [LARGE SCALE GENOMIC DNA]</scope>
    <source>
        <strain evidence="2">AkT22</strain>
    </source>
</reference>
<dbReference type="KEGG" id="tzo:THMIRHAT_17750"/>
<dbReference type="EMBL" id="AP021888">
    <property type="protein sequence ID" value="BBP44029.1"/>
    <property type="molecule type" value="Genomic_DNA"/>
</dbReference>
<organism evidence="1 2">
    <name type="scientific">Thiosulfativibrio zosterae</name>
    <dbReference type="NCBI Taxonomy" id="2675053"/>
    <lineage>
        <taxon>Bacteria</taxon>
        <taxon>Pseudomonadati</taxon>
        <taxon>Pseudomonadota</taxon>
        <taxon>Gammaproteobacteria</taxon>
        <taxon>Thiotrichales</taxon>
        <taxon>Piscirickettsiaceae</taxon>
        <taxon>Thiosulfativibrio</taxon>
    </lineage>
</organism>
<dbReference type="RefSeq" id="WP_173291784.1">
    <property type="nucleotide sequence ID" value="NZ_AP021888.1"/>
</dbReference>
<evidence type="ECO:0000313" key="1">
    <source>
        <dbReference type="EMBL" id="BBP44029.1"/>
    </source>
</evidence>
<sequence>MFDYFKALKRFLYSAQSWDKKFKFIFWSLVKYQWVINFERKFQQLHLTELLDSQVYLLYMFRMHSFMSKSYDDAKIIQKIALAHFEVVSEQLSATQLKAIYHYGLVIYEANLDGYDIKLSIEYDERMRFEGLMTLKLLVNEIELYYLHFVLSSDGAYIGGIQGAKGQLELNRAFTKITFGLRPQNFVYFAFTQVCYAWKQPKIYAIKNNYHVYQNESKSQNKVIFDFESFWLELGGEPFSAEWMRLPTEYIQKPLEEIINKKRSTYRKRYVLMDEVATTVQKSLEHDDSQ</sequence>
<dbReference type="PANTHER" id="PTHR38785:SF1">
    <property type="entry name" value="HOMOLOG OF VIRK"/>
    <property type="match status" value="1"/>
</dbReference>
<protein>
    <submittedName>
        <fullName evidence="1">Virulence factor</fullName>
    </submittedName>
</protein>
<dbReference type="PANTHER" id="PTHR38785">
    <property type="entry name" value="HOMOLOG OF VIRK"/>
    <property type="match status" value="1"/>
</dbReference>
<gene>
    <name evidence="1" type="ORF">THMIRHAT_17750</name>
</gene>
<accession>A0A6F8PPI8</accession>
<name>A0A6F8PPI8_9GAMM</name>
<dbReference type="AlphaFoldDB" id="A0A6F8PPI8"/>
<proteinExistence type="predicted"/>
<evidence type="ECO:0000313" key="2">
    <source>
        <dbReference type="Proteomes" id="UP000501466"/>
    </source>
</evidence>
<dbReference type="Pfam" id="PF04393">
    <property type="entry name" value="DUF535"/>
    <property type="match status" value="1"/>
</dbReference>
<dbReference type="Proteomes" id="UP000501466">
    <property type="component" value="Chromosome"/>
</dbReference>